<proteinExistence type="predicted"/>
<name>A0ABQ7QFA6_PLUXY</name>
<keyword evidence="3" id="KW-1185">Reference proteome</keyword>
<keyword evidence="1" id="KW-0472">Membrane</keyword>
<evidence type="ECO:0000313" key="2">
    <source>
        <dbReference type="EMBL" id="KAG7303454.1"/>
    </source>
</evidence>
<organism evidence="2 3">
    <name type="scientific">Plutella xylostella</name>
    <name type="common">Diamondback moth</name>
    <name type="synonym">Plutella maculipennis</name>
    <dbReference type="NCBI Taxonomy" id="51655"/>
    <lineage>
        <taxon>Eukaryota</taxon>
        <taxon>Metazoa</taxon>
        <taxon>Ecdysozoa</taxon>
        <taxon>Arthropoda</taxon>
        <taxon>Hexapoda</taxon>
        <taxon>Insecta</taxon>
        <taxon>Pterygota</taxon>
        <taxon>Neoptera</taxon>
        <taxon>Endopterygota</taxon>
        <taxon>Lepidoptera</taxon>
        <taxon>Glossata</taxon>
        <taxon>Ditrysia</taxon>
        <taxon>Yponomeutoidea</taxon>
        <taxon>Plutellidae</taxon>
        <taxon>Plutella</taxon>
    </lineage>
</organism>
<reference evidence="2 3" key="1">
    <citation type="submission" date="2021-06" db="EMBL/GenBank/DDBJ databases">
        <title>A haploid diamondback moth (Plutella xylostella L.) genome assembly resolves 31 chromosomes and identifies a diamide resistance mutation.</title>
        <authorList>
            <person name="Ward C.M."/>
            <person name="Perry K.D."/>
            <person name="Baker G."/>
            <person name="Powis K."/>
            <person name="Heckel D.G."/>
            <person name="Baxter S.W."/>
        </authorList>
    </citation>
    <scope>NUCLEOTIDE SEQUENCE [LARGE SCALE GENOMIC DNA]</scope>
    <source>
        <strain evidence="2 3">LV</strain>
        <tissue evidence="2">Single pupa</tissue>
    </source>
</reference>
<comment type="caution">
    <text evidence="2">The sequence shown here is derived from an EMBL/GenBank/DDBJ whole genome shotgun (WGS) entry which is preliminary data.</text>
</comment>
<accession>A0ABQ7QFA6</accession>
<evidence type="ECO:0000313" key="3">
    <source>
        <dbReference type="Proteomes" id="UP000823941"/>
    </source>
</evidence>
<evidence type="ECO:0000256" key="1">
    <source>
        <dbReference type="SAM" id="Phobius"/>
    </source>
</evidence>
<keyword evidence="1" id="KW-1133">Transmembrane helix</keyword>
<sequence>MNDLIIFVVGCTTVTLNVLVVTRYLTFITSPRVSVAARPAQTADCRRGGACAGPQHQHMARGEVTITLVTPTE</sequence>
<feature type="transmembrane region" description="Helical" evidence="1">
    <location>
        <begin position="6"/>
        <end position="25"/>
    </location>
</feature>
<keyword evidence="1" id="KW-0812">Transmembrane</keyword>
<protein>
    <submittedName>
        <fullName evidence="2">Uncharacterized protein</fullName>
    </submittedName>
</protein>
<gene>
    <name evidence="2" type="ORF">JYU34_011974</name>
</gene>
<dbReference type="Proteomes" id="UP000823941">
    <property type="component" value="Chromosome 16"/>
</dbReference>
<dbReference type="EMBL" id="JAHIBW010000016">
    <property type="protein sequence ID" value="KAG7303454.1"/>
    <property type="molecule type" value="Genomic_DNA"/>
</dbReference>